<sequence length="66" mass="7618">MFITTSIATVVINRLLLKNTFGAIIKMRELYNVEKKKIQWSSLVFTIEVLSLAVKSIFAVLFNLWI</sequence>
<reference evidence="3" key="2">
    <citation type="submission" date="2019-02" db="EMBL/GenBank/DDBJ databases">
        <title>Opniocepnalus argus Var Kimnra genome.</title>
        <authorList>
            <person name="Zhou C."/>
            <person name="Xiao S."/>
        </authorList>
    </citation>
    <scope>NUCLEOTIDE SEQUENCE [LARGE SCALE GENOMIC DNA]</scope>
</reference>
<reference evidence="2 3" key="1">
    <citation type="submission" date="2019-02" db="EMBL/GenBank/DDBJ databases">
        <title>Opniocepnalus argus genome.</title>
        <authorList>
            <person name="Zhou C."/>
            <person name="Xiao S."/>
        </authorList>
    </citation>
    <scope>NUCLEOTIDE SEQUENCE [LARGE SCALE GENOMIC DNA]</scope>
    <source>
        <strain evidence="2">OARG1902GOOAL</strain>
        <tissue evidence="2">Muscle</tissue>
    </source>
</reference>
<accession>A0A6G1QXT1</accession>
<keyword evidence="3" id="KW-1185">Reference proteome</keyword>
<evidence type="ECO:0000256" key="1">
    <source>
        <dbReference type="SAM" id="Phobius"/>
    </source>
</evidence>
<dbReference type="Proteomes" id="UP000503349">
    <property type="component" value="Chromosome 1"/>
</dbReference>
<evidence type="ECO:0000313" key="2">
    <source>
        <dbReference type="EMBL" id="KAF3707129.1"/>
    </source>
</evidence>
<proteinExistence type="predicted"/>
<protein>
    <submittedName>
        <fullName evidence="2">Uncharacterized protein</fullName>
    </submittedName>
</protein>
<evidence type="ECO:0000313" key="3">
    <source>
        <dbReference type="Proteomes" id="UP000503349"/>
    </source>
</evidence>
<feature type="transmembrane region" description="Helical" evidence="1">
    <location>
        <begin position="43"/>
        <end position="65"/>
    </location>
</feature>
<keyword evidence="1" id="KW-0472">Membrane</keyword>
<dbReference type="EMBL" id="CM015712">
    <property type="protein sequence ID" value="KAF3707129.1"/>
    <property type="molecule type" value="Genomic_DNA"/>
</dbReference>
<name>A0A6G1QXT1_CHAAH</name>
<gene>
    <name evidence="2" type="ORF">EXN66_Car000302</name>
</gene>
<organism evidence="2 3">
    <name type="scientific">Channa argus</name>
    <name type="common">Northern snakehead</name>
    <name type="synonym">Ophicephalus argus</name>
    <dbReference type="NCBI Taxonomy" id="215402"/>
    <lineage>
        <taxon>Eukaryota</taxon>
        <taxon>Metazoa</taxon>
        <taxon>Chordata</taxon>
        <taxon>Craniata</taxon>
        <taxon>Vertebrata</taxon>
        <taxon>Euteleostomi</taxon>
        <taxon>Actinopterygii</taxon>
        <taxon>Neopterygii</taxon>
        <taxon>Teleostei</taxon>
        <taxon>Neoteleostei</taxon>
        <taxon>Acanthomorphata</taxon>
        <taxon>Anabantaria</taxon>
        <taxon>Anabantiformes</taxon>
        <taxon>Channoidei</taxon>
        <taxon>Channidae</taxon>
        <taxon>Channa</taxon>
    </lineage>
</organism>
<keyword evidence="1" id="KW-0812">Transmembrane</keyword>
<keyword evidence="1" id="KW-1133">Transmembrane helix</keyword>
<dbReference type="AlphaFoldDB" id="A0A6G1QXT1"/>